<sequence>MKKSMFLVIASLVWTDVVLAADTWTDPAPGVRRLVRTAPGPIRINAAIVDFSRQDLYMRVTRPEERGRTVSNFANHVGAVVAINGDWFSWGSYQPVGLAVGDGVHWEGTGDNGWSFLGCTIEKDCTFDDHTQNTARNPRWNDVVGGNGWRLLVDGNVPQYPAESFYNAREPRSGVGMSADGNTLIFVVVEGRRSDSIGVSFPQMGQIMKDLGAHQAMMLDGGGSSSLVINGGRVSNLPSGASERVVANHLAILRGAADPRCANTPNGRYCDGSVIHTCRGGQHMGQGDCGAFGAACEVTADGVGTCVHPYCNGGAMGGYCEDETNIVRCEYGQPGPAGDCSFFGATCEQIDAGAQCVHFECSEGGDATWCQGDVLSACAQGQPQENTDCAASGQKCHVGLKACVSPECLEATDGEFCLGGLVTVCEAGAATRTAQPCGVDSDDPDQPDVPVVPVDEVNDGEEPFQAEQDGGMESMTARGNASCTTTGGAAIVWLLGFVLLFRRRSFDRAPGMGAQS</sequence>
<dbReference type="PANTHER" id="PTHR40446:SF2">
    <property type="entry name" value="N-ACETYLGLUCOSAMINE-1-PHOSPHODIESTER ALPHA-N-ACETYLGLUCOSAMINIDASE"/>
    <property type="match status" value="1"/>
</dbReference>
<keyword evidence="1" id="KW-0812">Transmembrane</keyword>
<evidence type="ECO:0000313" key="5">
    <source>
        <dbReference type="Proteomes" id="UP000321595"/>
    </source>
</evidence>
<dbReference type="AlphaFoldDB" id="A0A5B8XXY6"/>
<proteinExistence type="predicted"/>
<gene>
    <name evidence="4" type="ORF">FRD01_22990</name>
</gene>
<keyword evidence="5" id="KW-1185">Reference proteome</keyword>
<protein>
    <submittedName>
        <fullName evidence="4">Phosphodiester glycosidase family protein</fullName>
    </submittedName>
</protein>
<keyword evidence="1" id="KW-1133">Transmembrane helix</keyword>
<organism evidence="4 5">
    <name type="scientific">Microvenator marinus</name>
    <dbReference type="NCBI Taxonomy" id="2600177"/>
    <lineage>
        <taxon>Bacteria</taxon>
        <taxon>Deltaproteobacteria</taxon>
        <taxon>Bradymonadales</taxon>
        <taxon>Microvenatoraceae</taxon>
        <taxon>Microvenator</taxon>
    </lineage>
</organism>
<name>A0A5B8XXY6_9DELT</name>
<evidence type="ECO:0000256" key="1">
    <source>
        <dbReference type="SAM" id="Phobius"/>
    </source>
</evidence>
<accession>A0A5B8XXY6</accession>
<keyword evidence="1" id="KW-0472">Membrane</keyword>
<feature type="signal peptide" evidence="2">
    <location>
        <begin position="1"/>
        <end position="20"/>
    </location>
</feature>
<evidence type="ECO:0000259" key="3">
    <source>
        <dbReference type="Pfam" id="PF09992"/>
    </source>
</evidence>
<evidence type="ECO:0000256" key="2">
    <source>
        <dbReference type="SAM" id="SignalP"/>
    </source>
</evidence>
<dbReference type="Proteomes" id="UP000321595">
    <property type="component" value="Chromosome"/>
</dbReference>
<evidence type="ECO:0000313" key="4">
    <source>
        <dbReference type="EMBL" id="QED30047.1"/>
    </source>
</evidence>
<dbReference type="GO" id="GO:0016798">
    <property type="term" value="F:hydrolase activity, acting on glycosyl bonds"/>
    <property type="evidence" value="ECO:0007669"/>
    <property type="project" value="UniProtKB-KW"/>
</dbReference>
<reference evidence="4 5" key="1">
    <citation type="submission" date="2019-08" db="EMBL/GenBank/DDBJ databases">
        <authorList>
            <person name="Liang Q."/>
        </authorList>
    </citation>
    <scope>NUCLEOTIDE SEQUENCE [LARGE SCALE GENOMIC DNA]</scope>
    <source>
        <strain evidence="4 5">V1718</strain>
    </source>
</reference>
<keyword evidence="4" id="KW-0378">Hydrolase</keyword>
<dbReference type="EMBL" id="CP042467">
    <property type="protein sequence ID" value="QED30047.1"/>
    <property type="molecule type" value="Genomic_DNA"/>
</dbReference>
<dbReference type="KEGG" id="bbae:FRD01_22990"/>
<keyword evidence="2" id="KW-0732">Signal</keyword>
<dbReference type="Pfam" id="PF09992">
    <property type="entry name" value="NAGPA"/>
    <property type="match status" value="1"/>
</dbReference>
<dbReference type="OrthoDB" id="9809781at2"/>
<dbReference type="PANTHER" id="PTHR40446">
    <property type="entry name" value="N-ACETYLGLUCOSAMINE-1-PHOSPHODIESTER ALPHA-N-ACETYLGLUCOSAMINIDASE"/>
    <property type="match status" value="1"/>
</dbReference>
<feature type="domain" description="Phosphodiester glycosidase" evidence="3">
    <location>
        <begin position="78"/>
        <end position="252"/>
    </location>
</feature>
<dbReference type="InterPro" id="IPR018711">
    <property type="entry name" value="NAGPA"/>
</dbReference>
<dbReference type="RefSeq" id="WP_146963386.1">
    <property type="nucleotide sequence ID" value="NZ_CP042467.1"/>
</dbReference>
<feature type="transmembrane region" description="Helical" evidence="1">
    <location>
        <begin position="484"/>
        <end position="501"/>
    </location>
</feature>
<keyword evidence="4" id="KW-0326">Glycosidase</keyword>
<feature type="chain" id="PRO_5023137257" evidence="2">
    <location>
        <begin position="21"/>
        <end position="516"/>
    </location>
</feature>